<evidence type="ECO:0000313" key="4">
    <source>
        <dbReference type="EMBL" id="OIN61046.1"/>
    </source>
</evidence>
<comment type="caution">
    <text evidence="4">The sequence shown here is derived from an EMBL/GenBank/DDBJ whole genome shotgun (WGS) entry which is preliminary data.</text>
</comment>
<dbReference type="Gene3D" id="1.10.357.10">
    <property type="entry name" value="Tetracycline Repressor, domain 2"/>
    <property type="match status" value="1"/>
</dbReference>
<proteinExistence type="predicted"/>
<dbReference type="SUPFAM" id="SSF48498">
    <property type="entry name" value="Tetracyclin repressor-like, C-terminal domain"/>
    <property type="match status" value="1"/>
</dbReference>
<dbReference type="PANTHER" id="PTHR43479:SF11">
    <property type="entry name" value="ACREF_ENVCD OPERON REPRESSOR-RELATED"/>
    <property type="match status" value="1"/>
</dbReference>
<feature type="DNA-binding region" description="H-T-H motif" evidence="2">
    <location>
        <begin position="29"/>
        <end position="48"/>
    </location>
</feature>
<dbReference type="EMBL" id="MORL01000001">
    <property type="protein sequence ID" value="OIN61046.1"/>
    <property type="molecule type" value="Genomic_DNA"/>
</dbReference>
<dbReference type="SUPFAM" id="SSF46689">
    <property type="entry name" value="Homeodomain-like"/>
    <property type="match status" value="1"/>
</dbReference>
<reference evidence="4 5" key="1">
    <citation type="submission" date="2016-10" db="EMBL/GenBank/DDBJ databases">
        <title>Arsenicibacter rosenii gen. nov., sp. nov., an efficient arsenic-methylating bacterium isolated from an arsenic-contaminated paddy soil.</title>
        <authorList>
            <person name="Huang K."/>
        </authorList>
    </citation>
    <scope>NUCLEOTIDE SEQUENCE [LARGE SCALE GENOMIC DNA]</scope>
    <source>
        <strain evidence="4 5">SM-1</strain>
    </source>
</reference>
<dbReference type="PROSITE" id="PS50977">
    <property type="entry name" value="HTH_TETR_2"/>
    <property type="match status" value="1"/>
</dbReference>
<dbReference type="PRINTS" id="PR00455">
    <property type="entry name" value="HTHTETR"/>
</dbReference>
<feature type="domain" description="HTH tetR-type" evidence="3">
    <location>
        <begin position="6"/>
        <end position="66"/>
    </location>
</feature>
<dbReference type="InterPro" id="IPR001647">
    <property type="entry name" value="HTH_TetR"/>
</dbReference>
<evidence type="ECO:0000256" key="1">
    <source>
        <dbReference type="ARBA" id="ARBA00023125"/>
    </source>
</evidence>
<keyword evidence="1 2" id="KW-0238">DNA-binding</keyword>
<dbReference type="GO" id="GO:0003677">
    <property type="term" value="F:DNA binding"/>
    <property type="evidence" value="ECO:0007669"/>
    <property type="project" value="UniProtKB-UniRule"/>
</dbReference>
<dbReference type="RefSeq" id="WP_071501551.1">
    <property type="nucleotide sequence ID" value="NZ_MORL01000001.1"/>
</dbReference>
<evidence type="ECO:0000259" key="3">
    <source>
        <dbReference type="PROSITE" id="PS50977"/>
    </source>
</evidence>
<dbReference type="AlphaFoldDB" id="A0A1S2VRZ0"/>
<dbReference type="Proteomes" id="UP000181790">
    <property type="component" value="Unassembled WGS sequence"/>
</dbReference>
<dbReference type="Pfam" id="PF00440">
    <property type="entry name" value="TetR_N"/>
    <property type="match status" value="1"/>
</dbReference>
<name>A0A1S2VRZ0_9BACT</name>
<dbReference type="InterPro" id="IPR036271">
    <property type="entry name" value="Tet_transcr_reg_TetR-rel_C_sf"/>
</dbReference>
<keyword evidence="5" id="KW-1185">Reference proteome</keyword>
<protein>
    <submittedName>
        <fullName evidence="4">TetR family transcriptional regulator</fullName>
    </submittedName>
</protein>
<dbReference type="PANTHER" id="PTHR43479">
    <property type="entry name" value="ACREF/ENVCD OPERON REPRESSOR-RELATED"/>
    <property type="match status" value="1"/>
</dbReference>
<dbReference type="InterPro" id="IPR050624">
    <property type="entry name" value="HTH-type_Tx_Regulator"/>
</dbReference>
<sequence length="197" mass="23000">MRLRDENKELAIREKALEMIVKEGFDGLSMQKLAKAAGVSPATIYIYFKDRDDLIMQIFETENARMADITLDGFDPEMHFEEGLRIQWMNRARYCLENPERMHFMEQIRYSPFHERLQGASKSTFIHAMRTWAQHAIARGELVPLPMEVYWSVAFAPLYQLVKFHMSRQGLPGSKKFTLDEPIMNQTLELVIKALTP</sequence>
<organism evidence="4 5">
    <name type="scientific">Arsenicibacter rosenii</name>
    <dbReference type="NCBI Taxonomy" id="1750698"/>
    <lineage>
        <taxon>Bacteria</taxon>
        <taxon>Pseudomonadati</taxon>
        <taxon>Bacteroidota</taxon>
        <taxon>Cytophagia</taxon>
        <taxon>Cytophagales</taxon>
        <taxon>Spirosomataceae</taxon>
        <taxon>Arsenicibacter</taxon>
    </lineage>
</organism>
<dbReference type="OrthoDB" id="6430772at2"/>
<dbReference type="InterPro" id="IPR009057">
    <property type="entry name" value="Homeodomain-like_sf"/>
</dbReference>
<accession>A0A1S2VRZ0</accession>
<gene>
    <name evidence="4" type="ORF">BLX24_02930</name>
</gene>
<evidence type="ECO:0000313" key="5">
    <source>
        <dbReference type="Proteomes" id="UP000181790"/>
    </source>
</evidence>
<evidence type="ECO:0000256" key="2">
    <source>
        <dbReference type="PROSITE-ProRule" id="PRU00335"/>
    </source>
</evidence>